<evidence type="ECO:0000256" key="3">
    <source>
        <dbReference type="RuleBase" id="RU361153"/>
    </source>
</evidence>
<sequence length="380" mass="40601">MSRASLLRRAPGHARLLLFVLLALAAPALASCGSGSGPPTRVGGVAVDVVFGEPPDAVVADVDIAAAMGAEALRVSVQWSTFEIAKGRYAGYYLDGLDTLFRRARESGLRVLLTPVTTPCWAVATPGPDGTTGCGTPERSAQTARLPPTRSGDYADFLAFLARRYRDTLMGIEVWNEPNLRGTWDTPDPAAAYARLLKAVYPAVKRAAPSVPVVAGALAGAGVTGTFLDDLYAAGIDGHFDVLSVHAYNDGRAPDTLVDPALAQTTVLQGLRRLRETLDRHDERRPVWVTEIGWNTSTQRGQPFLDGVTEAQQARYLRRALELLRSPGGDIGFPEAVFVYRLRDVGADPAVPDQNYGLITKARRAKPALAAVRAAFGGKD</sequence>
<comment type="similarity">
    <text evidence="3">Belongs to the glycosyl hydrolase 5 (cellulase A) family.</text>
</comment>
<dbReference type="Pfam" id="PF00150">
    <property type="entry name" value="Cellulase"/>
    <property type="match status" value="1"/>
</dbReference>
<dbReference type="PROSITE" id="PS51257">
    <property type="entry name" value="PROKAR_LIPOPROTEIN"/>
    <property type="match status" value="1"/>
</dbReference>
<dbReference type="InterPro" id="IPR051923">
    <property type="entry name" value="Glycosyl_Hydrolase_39"/>
</dbReference>
<dbReference type="EMBL" id="CP114014">
    <property type="protein sequence ID" value="XAY06147.1"/>
    <property type="molecule type" value="Genomic_DNA"/>
</dbReference>
<reference evidence="6" key="1">
    <citation type="submission" date="2022-12" db="EMBL/GenBank/DDBJ databases">
        <title>Paraconexibacter alkalitolerans sp. nov. and Baekduia alba sp. nov., isolated from soil and emended description of the genera Paraconexibacter (Chun et al., 2020) and Baekduia (An et al., 2020).</title>
        <authorList>
            <person name="Vieira S."/>
            <person name="Huber K.J."/>
            <person name="Geppert A."/>
            <person name="Wolf J."/>
            <person name="Neumann-Schaal M."/>
            <person name="Muesken M."/>
            <person name="Overmann J."/>
        </authorList>
    </citation>
    <scope>NUCLEOTIDE SEQUENCE</scope>
    <source>
        <strain evidence="6">AEG42_29</strain>
    </source>
</reference>
<dbReference type="PANTHER" id="PTHR12631">
    <property type="entry name" value="ALPHA-L-IDURONIDASE"/>
    <property type="match status" value="1"/>
</dbReference>
<dbReference type="GO" id="GO:0000272">
    <property type="term" value="P:polysaccharide catabolic process"/>
    <property type="evidence" value="ECO:0007669"/>
    <property type="project" value="InterPro"/>
</dbReference>
<keyword evidence="4" id="KW-0732">Signal</keyword>
<organism evidence="6">
    <name type="scientific">Paraconexibacter sp. AEG42_29</name>
    <dbReference type="NCBI Taxonomy" id="2997339"/>
    <lineage>
        <taxon>Bacteria</taxon>
        <taxon>Bacillati</taxon>
        <taxon>Actinomycetota</taxon>
        <taxon>Thermoleophilia</taxon>
        <taxon>Solirubrobacterales</taxon>
        <taxon>Paraconexibacteraceae</taxon>
        <taxon>Paraconexibacter</taxon>
    </lineage>
</organism>
<dbReference type="InterPro" id="IPR001547">
    <property type="entry name" value="Glyco_hydro_5"/>
</dbReference>
<dbReference type="AlphaFoldDB" id="A0AAU7AXG3"/>
<dbReference type="SUPFAM" id="SSF51445">
    <property type="entry name" value="(Trans)glycosidases"/>
    <property type="match status" value="1"/>
</dbReference>
<evidence type="ECO:0000313" key="6">
    <source>
        <dbReference type="EMBL" id="XAY06147.1"/>
    </source>
</evidence>
<accession>A0AAU7AXG3</accession>
<evidence type="ECO:0000256" key="4">
    <source>
        <dbReference type="SAM" id="SignalP"/>
    </source>
</evidence>
<evidence type="ECO:0000256" key="2">
    <source>
        <dbReference type="ARBA" id="ARBA00023295"/>
    </source>
</evidence>
<dbReference type="RefSeq" id="WP_354697385.1">
    <property type="nucleotide sequence ID" value="NZ_CP114014.1"/>
</dbReference>
<feature type="chain" id="PRO_5043560022" description="Glycoside hydrolase family 5 domain-containing protein" evidence="4">
    <location>
        <begin position="31"/>
        <end position="380"/>
    </location>
</feature>
<dbReference type="InterPro" id="IPR017853">
    <property type="entry name" value="GH"/>
</dbReference>
<dbReference type="PANTHER" id="PTHR12631:SF10">
    <property type="entry name" value="BETA-XYLOSIDASE-LIKE PROTEIN-RELATED"/>
    <property type="match status" value="1"/>
</dbReference>
<feature type="signal peptide" evidence="4">
    <location>
        <begin position="1"/>
        <end position="30"/>
    </location>
</feature>
<dbReference type="Gene3D" id="3.20.20.80">
    <property type="entry name" value="Glycosidases"/>
    <property type="match status" value="1"/>
</dbReference>
<feature type="domain" description="Glycoside hydrolase family 5" evidence="5">
    <location>
        <begin position="63"/>
        <end position="303"/>
    </location>
</feature>
<proteinExistence type="inferred from homology"/>
<protein>
    <recommendedName>
        <fullName evidence="5">Glycoside hydrolase family 5 domain-containing protein</fullName>
    </recommendedName>
</protein>
<evidence type="ECO:0000256" key="1">
    <source>
        <dbReference type="ARBA" id="ARBA00022801"/>
    </source>
</evidence>
<keyword evidence="1 3" id="KW-0378">Hydrolase</keyword>
<evidence type="ECO:0000259" key="5">
    <source>
        <dbReference type="Pfam" id="PF00150"/>
    </source>
</evidence>
<gene>
    <name evidence="6" type="ORF">DSM112329_03010</name>
</gene>
<name>A0AAU7AXG3_9ACTN</name>
<dbReference type="KEGG" id="parq:DSM112329_03010"/>
<dbReference type="GO" id="GO:0004553">
    <property type="term" value="F:hydrolase activity, hydrolyzing O-glycosyl compounds"/>
    <property type="evidence" value="ECO:0007669"/>
    <property type="project" value="InterPro"/>
</dbReference>
<keyword evidence="2 3" id="KW-0326">Glycosidase</keyword>